<dbReference type="SMART" id="SM00065">
    <property type="entry name" value="GAF"/>
    <property type="match status" value="1"/>
</dbReference>
<dbReference type="InterPro" id="IPR029016">
    <property type="entry name" value="GAF-like_dom_sf"/>
</dbReference>
<dbReference type="PROSITE" id="PS50885">
    <property type="entry name" value="HAMP"/>
    <property type="match status" value="1"/>
</dbReference>
<evidence type="ECO:0000313" key="7">
    <source>
        <dbReference type="EMBL" id="GGK30486.1"/>
    </source>
</evidence>
<evidence type="ECO:0000313" key="8">
    <source>
        <dbReference type="Proteomes" id="UP000662200"/>
    </source>
</evidence>
<dbReference type="Gene3D" id="3.30.450.40">
    <property type="match status" value="1"/>
</dbReference>
<dbReference type="GO" id="GO:0007165">
    <property type="term" value="P:signal transduction"/>
    <property type="evidence" value="ECO:0007669"/>
    <property type="project" value="InterPro"/>
</dbReference>
<protein>
    <recommendedName>
        <fullName evidence="9">Diguanylate cyclase</fullName>
    </recommendedName>
</protein>
<dbReference type="InterPro" id="IPR003660">
    <property type="entry name" value="HAMP_dom"/>
</dbReference>
<dbReference type="FunFam" id="3.30.70.270:FF:000001">
    <property type="entry name" value="Diguanylate cyclase domain protein"/>
    <property type="match status" value="1"/>
</dbReference>
<dbReference type="Pfam" id="PF00990">
    <property type="entry name" value="GGDEF"/>
    <property type="match status" value="1"/>
</dbReference>
<dbReference type="GO" id="GO:0043709">
    <property type="term" value="P:cell adhesion involved in single-species biofilm formation"/>
    <property type="evidence" value="ECO:0007669"/>
    <property type="project" value="TreeGrafter"/>
</dbReference>
<dbReference type="InterPro" id="IPR050469">
    <property type="entry name" value="Diguanylate_Cyclase"/>
</dbReference>
<gene>
    <name evidence="7" type="ORF">GCM10010124_24100</name>
</gene>
<dbReference type="CDD" id="cd01949">
    <property type="entry name" value="GGDEF"/>
    <property type="match status" value="1"/>
</dbReference>
<feature type="domain" description="GGDEF" evidence="6">
    <location>
        <begin position="545"/>
        <end position="684"/>
    </location>
</feature>
<evidence type="ECO:0000259" key="5">
    <source>
        <dbReference type="PROSITE" id="PS50885"/>
    </source>
</evidence>
<feature type="transmembrane region" description="Helical" evidence="4">
    <location>
        <begin position="249"/>
        <end position="271"/>
    </location>
</feature>
<dbReference type="GO" id="GO:1902201">
    <property type="term" value="P:negative regulation of bacterial-type flagellum-dependent cell motility"/>
    <property type="evidence" value="ECO:0007669"/>
    <property type="project" value="TreeGrafter"/>
</dbReference>
<dbReference type="InterPro" id="IPR043128">
    <property type="entry name" value="Rev_trsase/Diguanyl_cyclase"/>
</dbReference>
<dbReference type="SUPFAM" id="SSF55073">
    <property type="entry name" value="Nucleotide cyclase"/>
    <property type="match status" value="1"/>
</dbReference>
<feature type="domain" description="HAMP" evidence="5">
    <location>
        <begin position="272"/>
        <end position="324"/>
    </location>
</feature>
<evidence type="ECO:0000256" key="2">
    <source>
        <dbReference type="ARBA" id="ARBA00022989"/>
    </source>
</evidence>
<dbReference type="AlphaFoldDB" id="A0A8J3BUS4"/>
<keyword evidence="1 4" id="KW-0812">Transmembrane</keyword>
<proteinExistence type="predicted"/>
<dbReference type="Pfam" id="PF00672">
    <property type="entry name" value="HAMP"/>
    <property type="match status" value="1"/>
</dbReference>
<dbReference type="GO" id="GO:0005886">
    <property type="term" value="C:plasma membrane"/>
    <property type="evidence" value="ECO:0007669"/>
    <property type="project" value="TreeGrafter"/>
</dbReference>
<dbReference type="PROSITE" id="PS50887">
    <property type="entry name" value="GGDEF"/>
    <property type="match status" value="1"/>
</dbReference>
<dbReference type="SUPFAM" id="SSF55781">
    <property type="entry name" value="GAF domain-like"/>
    <property type="match status" value="1"/>
</dbReference>
<evidence type="ECO:0000259" key="6">
    <source>
        <dbReference type="PROSITE" id="PS50887"/>
    </source>
</evidence>
<dbReference type="Pfam" id="PF01590">
    <property type="entry name" value="GAF"/>
    <property type="match status" value="1"/>
</dbReference>
<reference evidence="7" key="1">
    <citation type="journal article" date="2014" name="Int. J. Syst. Evol. Microbiol.">
        <title>Complete genome sequence of Corynebacterium casei LMG S-19264T (=DSM 44701T), isolated from a smear-ripened cheese.</title>
        <authorList>
            <consortium name="US DOE Joint Genome Institute (JGI-PGF)"/>
            <person name="Walter F."/>
            <person name="Albersmeier A."/>
            <person name="Kalinowski J."/>
            <person name="Ruckert C."/>
        </authorList>
    </citation>
    <scope>NUCLEOTIDE SEQUENCE</scope>
    <source>
        <strain evidence="7">JCM 3091</strain>
    </source>
</reference>
<evidence type="ECO:0000256" key="3">
    <source>
        <dbReference type="SAM" id="MobiDB-lite"/>
    </source>
</evidence>
<dbReference type="RefSeq" id="WP_189114357.1">
    <property type="nucleotide sequence ID" value="NZ_BMQC01000007.1"/>
</dbReference>
<dbReference type="CDD" id="cd06225">
    <property type="entry name" value="HAMP"/>
    <property type="match status" value="1"/>
</dbReference>
<reference evidence="7" key="2">
    <citation type="submission" date="2020-09" db="EMBL/GenBank/DDBJ databases">
        <authorList>
            <person name="Sun Q."/>
            <person name="Ohkuma M."/>
        </authorList>
    </citation>
    <scope>NUCLEOTIDE SEQUENCE</scope>
    <source>
        <strain evidence="7">JCM 3091</strain>
    </source>
</reference>
<evidence type="ECO:0000256" key="1">
    <source>
        <dbReference type="ARBA" id="ARBA00022692"/>
    </source>
</evidence>
<dbReference type="InterPro" id="IPR000160">
    <property type="entry name" value="GGDEF_dom"/>
</dbReference>
<dbReference type="InterPro" id="IPR003018">
    <property type="entry name" value="GAF"/>
</dbReference>
<dbReference type="EMBL" id="BMQC01000007">
    <property type="protein sequence ID" value="GGK30486.1"/>
    <property type="molecule type" value="Genomic_DNA"/>
</dbReference>
<keyword evidence="4" id="KW-0472">Membrane</keyword>
<keyword evidence="2 4" id="KW-1133">Transmembrane helix</keyword>
<dbReference type="PANTHER" id="PTHR45138:SF9">
    <property type="entry name" value="DIGUANYLATE CYCLASE DGCM-RELATED"/>
    <property type="match status" value="1"/>
</dbReference>
<evidence type="ECO:0008006" key="9">
    <source>
        <dbReference type="Google" id="ProtNLM"/>
    </source>
</evidence>
<dbReference type="SUPFAM" id="SSF158472">
    <property type="entry name" value="HAMP domain-like"/>
    <property type="match status" value="1"/>
</dbReference>
<dbReference type="GO" id="GO:0052621">
    <property type="term" value="F:diguanylate cyclase activity"/>
    <property type="evidence" value="ECO:0007669"/>
    <property type="project" value="TreeGrafter"/>
</dbReference>
<dbReference type="NCBIfam" id="TIGR00254">
    <property type="entry name" value="GGDEF"/>
    <property type="match status" value="1"/>
</dbReference>
<sequence>MSLRTRLTTAFLAVVLGPVLLGALVAAATVGAVASQRGTEQLDRATGAVVTSVRAMCRQLYAAASAVAIVPDADSRAAAAEQVLGAGLGSAVQVNDATGLVTLSTPQPPAQPWVACAGSDGEPAAGAAVSGGYAALAAQVELRAHSGAALGTVTVAAAVDRDFVARLAAASGAAVTQLRLDAAGGAGAGHSTEPTGARRGVLAAGERYTGDRDASTADGQRYVRRVGPGDGQPLHLLLSVPRASPAGTYAALVGVVVLTAGLAVALAAWLARNTTRPLATLAAAADRFADGDLAARVPAGGSDEVGRLAATFNRMTRETQAYVQALTASRDQLRGHLEILGDTLSSTHDLDRILRVILQTAMAATSAQAGVVLLADDGDTLLGKCGEGLATRLPEAVADGVAGLRVSPGAGVLGVVAATGVPRRGRVAGGVPALSPTEPRCRSYVAVPFALRATVGDEAAGAAPARRTAGLLAVYDRLGAEEFDDADLSTLRTFAGQAAVAVDNVRAHEEAHRLSLTDPLTGLWNYRYLQEAAHREVERATRFDRTLTALALDIDRFKRINDTYGHRAGDAVLVEFARRLRLGVREVDAVFRQGGEEFVVLLPETDRAGGEVVAQRLGALIRDTPVTVAGRTPGSAVRIPVTTSVGIAVFPAHAASTGELLDVADRALYAAKSGGRDTYRLAGAARPAVPARPRRPAGEEPAAAAAGGRGAPGEPHPATPPPGR</sequence>
<accession>A0A8J3BUS4</accession>
<evidence type="ECO:0000256" key="4">
    <source>
        <dbReference type="SAM" id="Phobius"/>
    </source>
</evidence>
<dbReference type="PANTHER" id="PTHR45138">
    <property type="entry name" value="REGULATORY COMPONENTS OF SENSORY TRANSDUCTION SYSTEM"/>
    <property type="match status" value="1"/>
</dbReference>
<keyword evidence="8" id="KW-1185">Reference proteome</keyword>
<dbReference type="InterPro" id="IPR029787">
    <property type="entry name" value="Nucleotide_cyclase"/>
</dbReference>
<dbReference type="Gene3D" id="6.10.340.10">
    <property type="match status" value="1"/>
</dbReference>
<name>A0A8J3BUS4_9ACTN</name>
<dbReference type="Proteomes" id="UP000662200">
    <property type="component" value="Unassembled WGS sequence"/>
</dbReference>
<dbReference type="Gene3D" id="3.30.70.270">
    <property type="match status" value="1"/>
</dbReference>
<feature type="compositionally biased region" description="Pro residues" evidence="3">
    <location>
        <begin position="714"/>
        <end position="724"/>
    </location>
</feature>
<organism evidence="7 8">
    <name type="scientific">Pilimelia terevasa</name>
    <dbReference type="NCBI Taxonomy" id="53372"/>
    <lineage>
        <taxon>Bacteria</taxon>
        <taxon>Bacillati</taxon>
        <taxon>Actinomycetota</taxon>
        <taxon>Actinomycetes</taxon>
        <taxon>Micromonosporales</taxon>
        <taxon>Micromonosporaceae</taxon>
        <taxon>Pilimelia</taxon>
    </lineage>
</organism>
<comment type="caution">
    <text evidence="7">The sequence shown here is derived from an EMBL/GenBank/DDBJ whole genome shotgun (WGS) entry which is preliminary data.</text>
</comment>
<dbReference type="SMART" id="SM00267">
    <property type="entry name" value="GGDEF"/>
    <property type="match status" value="1"/>
</dbReference>
<feature type="region of interest" description="Disordered" evidence="3">
    <location>
        <begin position="684"/>
        <end position="724"/>
    </location>
</feature>
<dbReference type="SMART" id="SM00304">
    <property type="entry name" value="HAMP"/>
    <property type="match status" value="1"/>
</dbReference>